<sequence>MTTLTVVMLTLAVAMVTLAVSASAQRPPRTDIGALITGAGYPLEEHYVTTADGYKLLMQRIPRKGAKAVYLQHGLVDSAATWLVNEPNESLGFILYDAGYDVWFGNARGNGQSWEGPPGCDPSEACFWAFSWDQMASLDMPAMVAYVRATTGSGKIGYIGHSQGTMMAFAGLEPGDAASIAVVAALAPVARVYHVDLGPFKLVADLPTKWVYEILGHGEFNLDPATVSKLLPAVCEVEKSLCNEIVCLVAGCDSANLNKTRFDVLFEYFPSPTSVQDIIHFKQGVNTETFQAYDYGSVSANVAHYNRTTPPLYNLAAFAGKVGLFSGGRDKLADPTDVAWLKSQLPLDAVVMDKIYPNLGHADFVWGLNAHTLVYPDVLALLKAADWE</sequence>
<dbReference type="FunFam" id="3.40.50.1820:FF:000057">
    <property type="entry name" value="Lipase"/>
    <property type="match status" value="1"/>
</dbReference>
<keyword evidence="2 9" id="KW-0732">Signal</keyword>
<dbReference type="EMBL" id="GL349439">
    <property type="protein sequence ID" value="KNC55538.1"/>
    <property type="molecule type" value="Genomic_DNA"/>
</dbReference>
<evidence type="ECO:0000256" key="5">
    <source>
        <dbReference type="ARBA" id="ARBA00023098"/>
    </source>
</evidence>
<feature type="chain" id="PRO_5005537482" description="Lipase" evidence="9">
    <location>
        <begin position="25"/>
        <end position="388"/>
    </location>
</feature>
<evidence type="ECO:0000256" key="1">
    <source>
        <dbReference type="ARBA" id="ARBA00010701"/>
    </source>
</evidence>
<evidence type="ECO:0000256" key="7">
    <source>
        <dbReference type="PIRNR" id="PIRNR000862"/>
    </source>
</evidence>
<dbReference type="Gene3D" id="3.40.50.1820">
    <property type="entry name" value="alpha/beta hydrolase"/>
    <property type="match status" value="1"/>
</dbReference>
<dbReference type="InterPro" id="IPR029058">
    <property type="entry name" value="AB_hydrolase_fold"/>
</dbReference>
<evidence type="ECO:0000256" key="3">
    <source>
        <dbReference type="ARBA" id="ARBA00022801"/>
    </source>
</evidence>
<dbReference type="eggNOG" id="KOG2624">
    <property type="taxonomic scope" value="Eukaryota"/>
</dbReference>
<keyword evidence="12" id="KW-1185">Reference proteome</keyword>
<evidence type="ECO:0000256" key="8">
    <source>
        <dbReference type="PIRSR" id="PIRSR000862-1"/>
    </source>
</evidence>
<feature type="signal peptide" evidence="9">
    <location>
        <begin position="1"/>
        <end position="24"/>
    </location>
</feature>
<keyword evidence="6" id="KW-0325">Glycoprotein</keyword>
<reference evidence="11 12" key="1">
    <citation type="submission" date="2010-05" db="EMBL/GenBank/DDBJ databases">
        <title>The Genome Sequence of Thecamonas trahens ATCC 50062.</title>
        <authorList>
            <consortium name="The Broad Institute Genome Sequencing Platform"/>
            <person name="Russ C."/>
            <person name="Cuomo C."/>
            <person name="Shea T."/>
            <person name="Young S.K."/>
            <person name="Zeng Q."/>
            <person name="Koehrsen M."/>
            <person name="Haas B."/>
            <person name="Borodovsky M."/>
            <person name="Guigo R."/>
            <person name="Alvarado L."/>
            <person name="Berlin A."/>
            <person name="Bochicchio J."/>
            <person name="Borenstein D."/>
            <person name="Chapman S."/>
            <person name="Chen Z."/>
            <person name="Freedman E."/>
            <person name="Gellesch M."/>
            <person name="Goldberg J."/>
            <person name="Griggs A."/>
            <person name="Gujja S."/>
            <person name="Heilman E."/>
            <person name="Heiman D."/>
            <person name="Hepburn T."/>
            <person name="Howarth C."/>
            <person name="Jen D."/>
            <person name="Larson L."/>
            <person name="Mehta T."/>
            <person name="Park D."/>
            <person name="Pearson M."/>
            <person name="Roberts A."/>
            <person name="Saif S."/>
            <person name="Shenoy N."/>
            <person name="Sisk P."/>
            <person name="Stolte C."/>
            <person name="Sykes S."/>
            <person name="Thomson T."/>
            <person name="Walk T."/>
            <person name="White J."/>
            <person name="Yandava C."/>
            <person name="Burger G."/>
            <person name="Gray M.W."/>
            <person name="Holland P.W.H."/>
            <person name="King N."/>
            <person name="Lang F.B.F."/>
            <person name="Roger A.J."/>
            <person name="Ruiz-Trillo I."/>
            <person name="Lander E."/>
            <person name="Nusbaum C."/>
        </authorList>
    </citation>
    <scope>NUCLEOTIDE SEQUENCE [LARGE SCALE GENOMIC DNA]</scope>
    <source>
        <strain evidence="11 12">ATCC 50062</strain>
    </source>
</reference>
<organism evidence="11 12">
    <name type="scientific">Thecamonas trahens ATCC 50062</name>
    <dbReference type="NCBI Taxonomy" id="461836"/>
    <lineage>
        <taxon>Eukaryota</taxon>
        <taxon>Apusozoa</taxon>
        <taxon>Apusomonadida</taxon>
        <taxon>Apusomonadidae</taxon>
        <taxon>Thecamonas</taxon>
    </lineage>
</organism>
<evidence type="ECO:0000313" key="12">
    <source>
        <dbReference type="Proteomes" id="UP000054408"/>
    </source>
</evidence>
<dbReference type="PANTHER" id="PTHR11005">
    <property type="entry name" value="LYSOSOMAL ACID LIPASE-RELATED"/>
    <property type="match status" value="1"/>
</dbReference>
<feature type="domain" description="Partial AB-hydrolase lipase" evidence="10">
    <location>
        <begin position="35"/>
        <end position="85"/>
    </location>
</feature>
<keyword evidence="3 7" id="KW-0378">Hydrolase</keyword>
<comment type="similarity">
    <text evidence="1 7">Belongs to the AB hydrolase superfamily. Lipase family.</text>
</comment>
<feature type="active site" description="Nucleophile" evidence="8">
    <location>
        <position position="162"/>
    </location>
</feature>
<keyword evidence="5" id="KW-0443">Lipid metabolism</keyword>
<dbReference type="OMA" id="WRMYNEI"/>
<evidence type="ECO:0000256" key="2">
    <source>
        <dbReference type="ARBA" id="ARBA00022729"/>
    </source>
</evidence>
<dbReference type="GO" id="GO:0016788">
    <property type="term" value="F:hydrolase activity, acting on ester bonds"/>
    <property type="evidence" value="ECO:0007669"/>
    <property type="project" value="InterPro"/>
</dbReference>
<dbReference type="GeneID" id="25561530"/>
<gene>
    <name evidence="11" type="ORF">AMSG_01801</name>
</gene>
<dbReference type="GO" id="GO:0016042">
    <property type="term" value="P:lipid catabolic process"/>
    <property type="evidence" value="ECO:0007669"/>
    <property type="project" value="UniProtKB-KW"/>
</dbReference>
<dbReference type="RefSeq" id="XP_013761312.1">
    <property type="nucleotide sequence ID" value="XM_013905858.1"/>
</dbReference>
<dbReference type="OrthoDB" id="9974421at2759"/>
<dbReference type="STRING" id="461836.A0A0L0DVH2"/>
<evidence type="ECO:0000256" key="6">
    <source>
        <dbReference type="ARBA" id="ARBA00023180"/>
    </source>
</evidence>
<evidence type="ECO:0000256" key="9">
    <source>
        <dbReference type="SAM" id="SignalP"/>
    </source>
</evidence>
<feature type="active site" description="Charge relay system" evidence="8">
    <location>
        <position position="330"/>
    </location>
</feature>
<dbReference type="InterPro" id="IPR006693">
    <property type="entry name" value="AB_hydrolase_lipase"/>
</dbReference>
<keyword evidence="4 7" id="KW-0442">Lipid degradation</keyword>
<accession>A0A0L0DVH2</accession>
<dbReference type="PIRSF" id="PIRSF000862">
    <property type="entry name" value="Steryl_ester_lip"/>
    <property type="match status" value="1"/>
</dbReference>
<dbReference type="Proteomes" id="UP000054408">
    <property type="component" value="Unassembled WGS sequence"/>
</dbReference>
<dbReference type="InterPro" id="IPR025483">
    <property type="entry name" value="Lipase_euk"/>
</dbReference>
<protein>
    <recommendedName>
        <fullName evidence="7">Lipase</fullName>
    </recommendedName>
</protein>
<evidence type="ECO:0000313" key="11">
    <source>
        <dbReference type="EMBL" id="KNC55538.1"/>
    </source>
</evidence>
<name>A0A0L0DVH2_THETB</name>
<feature type="active site" description="Charge relay system" evidence="8">
    <location>
        <position position="361"/>
    </location>
</feature>
<dbReference type="AlphaFoldDB" id="A0A0L0DVH2"/>
<dbReference type="Pfam" id="PF04083">
    <property type="entry name" value="Abhydro_lipase"/>
    <property type="match status" value="1"/>
</dbReference>
<evidence type="ECO:0000256" key="4">
    <source>
        <dbReference type="ARBA" id="ARBA00022963"/>
    </source>
</evidence>
<proteinExistence type="inferred from homology"/>
<dbReference type="SUPFAM" id="SSF53474">
    <property type="entry name" value="alpha/beta-Hydrolases"/>
    <property type="match status" value="1"/>
</dbReference>
<evidence type="ECO:0000259" key="10">
    <source>
        <dbReference type="Pfam" id="PF04083"/>
    </source>
</evidence>